<comment type="caution">
    <text evidence="1">The sequence shown here is derived from an EMBL/GenBank/DDBJ whole genome shotgun (WGS) entry which is preliminary data.</text>
</comment>
<gene>
    <name evidence="1" type="ORF">LCGC14_1665230</name>
</gene>
<sequence length="172" mass="18517">MKTRLSIVGLLAMAAAAVLVLAACEAGAPSIDPVDRLIEVTGFEIKGTTNTDDLAVPEVDPSTLSAGYGYKAPGFDKDNPKNWRVETYIWGPGNMTAFQGDKIDLHTFILNGNSHMVRVEGPDGSTVVEDVEMNRGRTYNLKFDATQAGVYKLICLTHEPTMTADIVVLPTS</sequence>
<dbReference type="SUPFAM" id="SSF49503">
    <property type="entry name" value="Cupredoxins"/>
    <property type="match status" value="1"/>
</dbReference>
<accession>A0A0F9KSS8</accession>
<reference evidence="1" key="1">
    <citation type="journal article" date="2015" name="Nature">
        <title>Complex archaea that bridge the gap between prokaryotes and eukaryotes.</title>
        <authorList>
            <person name="Spang A."/>
            <person name="Saw J.H."/>
            <person name="Jorgensen S.L."/>
            <person name="Zaremba-Niedzwiedzka K."/>
            <person name="Martijn J."/>
            <person name="Lind A.E."/>
            <person name="van Eijk R."/>
            <person name="Schleper C."/>
            <person name="Guy L."/>
            <person name="Ettema T.J."/>
        </authorList>
    </citation>
    <scope>NUCLEOTIDE SEQUENCE</scope>
</reference>
<dbReference type="AlphaFoldDB" id="A0A0F9KSS8"/>
<evidence type="ECO:0000313" key="1">
    <source>
        <dbReference type="EMBL" id="KKM18485.1"/>
    </source>
</evidence>
<dbReference type="Gene3D" id="2.60.40.420">
    <property type="entry name" value="Cupredoxins - blue copper proteins"/>
    <property type="match status" value="1"/>
</dbReference>
<protein>
    <recommendedName>
        <fullName evidence="2">EfeO-type cupredoxin-like domain-containing protein</fullName>
    </recommendedName>
</protein>
<dbReference type="EMBL" id="LAZR01014212">
    <property type="protein sequence ID" value="KKM18485.1"/>
    <property type="molecule type" value="Genomic_DNA"/>
</dbReference>
<dbReference type="InterPro" id="IPR008972">
    <property type="entry name" value="Cupredoxin"/>
</dbReference>
<proteinExistence type="predicted"/>
<evidence type="ECO:0008006" key="2">
    <source>
        <dbReference type="Google" id="ProtNLM"/>
    </source>
</evidence>
<dbReference type="PROSITE" id="PS51257">
    <property type="entry name" value="PROKAR_LIPOPROTEIN"/>
    <property type="match status" value="1"/>
</dbReference>
<name>A0A0F9KSS8_9ZZZZ</name>
<organism evidence="1">
    <name type="scientific">marine sediment metagenome</name>
    <dbReference type="NCBI Taxonomy" id="412755"/>
    <lineage>
        <taxon>unclassified sequences</taxon>
        <taxon>metagenomes</taxon>
        <taxon>ecological metagenomes</taxon>
    </lineage>
</organism>